<dbReference type="PANTHER" id="PTHR30411">
    <property type="entry name" value="CYTOPLASMIC PROTEIN"/>
    <property type="match status" value="1"/>
</dbReference>
<evidence type="ECO:0000256" key="1">
    <source>
        <dbReference type="ARBA" id="ARBA00022917"/>
    </source>
</evidence>
<dbReference type="AlphaFoldDB" id="A0A1L6R8W3"/>
<dbReference type="EMBL" id="CP014332">
    <property type="protein sequence ID" value="APS40950.1"/>
    <property type="molecule type" value="Genomic_DNA"/>
</dbReference>
<proteinExistence type="predicted"/>
<dbReference type="STRING" id="1631871.FOL01_0091"/>
<keyword evidence="4" id="KW-1185">Reference proteome</keyword>
<dbReference type="PANTHER" id="PTHR30411:SF1">
    <property type="entry name" value="CYTOPLASMIC PROTEIN"/>
    <property type="match status" value="1"/>
</dbReference>
<evidence type="ECO:0000313" key="4">
    <source>
        <dbReference type="Proteomes" id="UP000185473"/>
    </source>
</evidence>
<evidence type="ECO:0000313" key="3">
    <source>
        <dbReference type="EMBL" id="APS40950.1"/>
    </source>
</evidence>
<dbReference type="RefSeq" id="WP_075268812.1">
    <property type="nucleotide sequence ID" value="NZ_CP014332.1"/>
</dbReference>
<gene>
    <name evidence="3" type="ORF">FOL01_0091</name>
</gene>
<dbReference type="Pfam" id="PF04073">
    <property type="entry name" value="tRNA_edit"/>
    <property type="match status" value="1"/>
</dbReference>
<dbReference type="Proteomes" id="UP000185473">
    <property type="component" value="Chromosome"/>
</dbReference>
<dbReference type="InterPro" id="IPR036754">
    <property type="entry name" value="YbaK/aa-tRNA-synt-asso_dom_sf"/>
</dbReference>
<dbReference type="InterPro" id="IPR007214">
    <property type="entry name" value="YbaK/aa-tRNA-synth-assoc-dom"/>
</dbReference>
<protein>
    <submittedName>
        <fullName evidence="3">tRNA proofreading protein</fullName>
    </submittedName>
</protein>
<dbReference type="Gene3D" id="3.90.960.10">
    <property type="entry name" value="YbaK/aminoacyl-tRNA synthetase-associated domain"/>
    <property type="match status" value="1"/>
</dbReference>
<dbReference type="GO" id="GO:0002161">
    <property type="term" value="F:aminoacyl-tRNA deacylase activity"/>
    <property type="evidence" value="ECO:0007669"/>
    <property type="project" value="InterPro"/>
</dbReference>
<dbReference type="OrthoDB" id="9798760at2"/>
<accession>A0A1L6R8W3</accession>
<dbReference type="GO" id="GO:0006412">
    <property type="term" value="P:translation"/>
    <property type="evidence" value="ECO:0007669"/>
    <property type="project" value="UniProtKB-KW"/>
</dbReference>
<dbReference type="CDD" id="cd04333">
    <property type="entry name" value="ProX_deacylase"/>
    <property type="match status" value="1"/>
</dbReference>
<dbReference type="KEGG" id="wjo:FOL01_0091"/>
<evidence type="ECO:0000259" key="2">
    <source>
        <dbReference type="Pfam" id="PF04073"/>
    </source>
</evidence>
<sequence>MAFEKVNQYFKQVGLESRVKQFDESSATVLEAAHALNCEPAHIAKTMSFLVDDQPILIVMAGDAKVDNRQFKQEFHKRPKMIHSDEVEHYIGHAPGGVCPFVTKDGVTTFLDDSLKRFEVVYPAAGDDHSAVELSLSELDEYTQAERWINVCKGWQDEAAED</sequence>
<feature type="domain" description="YbaK/aminoacyl-tRNA synthetase-associated" evidence="2">
    <location>
        <begin position="24"/>
        <end position="140"/>
    </location>
</feature>
<name>A0A1L6R8W3_9LACO</name>
<reference evidence="3 4" key="1">
    <citation type="submission" date="2016-02" db="EMBL/GenBank/DDBJ databases">
        <title>Complete Genome Sequence of Weissella jogaejeotgali FOL01.</title>
        <authorList>
            <person name="Lee J.-H."/>
            <person name="Ku H.-J."/>
        </authorList>
    </citation>
    <scope>NUCLEOTIDE SEQUENCE [LARGE SCALE GENOMIC DNA]</scope>
    <source>
        <strain evidence="3 4">FOL01</strain>
    </source>
</reference>
<keyword evidence="1" id="KW-0648">Protein biosynthesis</keyword>
<dbReference type="SUPFAM" id="SSF55826">
    <property type="entry name" value="YbaK/ProRS associated domain"/>
    <property type="match status" value="1"/>
</dbReference>
<organism evidence="3 4">
    <name type="scientific">Weissella jogaejeotgali</name>
    <dbReference type="NCBI Taxonomy" id="1631871"/>
    <lineage>
        <taxon>Bacteria</taxon>
        <taxon>Bacillati</taxon>
        <taxon>Bacillota</taxon>
        <taxon>Bacilli</taxon>
        <taxon>Lactobacillales</taxon>
        <taxon>Lactobacillaceae</taxon>
        <taxon>Weissella</taxon>
    </lineage>
</organism>